<dbReference type="InterPro" id="IPR011009">
    <property type="entry name" value="Kinase-like_dom_sf"/>
</dbReference>
<evidence type="ECO:0000256" key="4">
    <source>
        <dbReference type="ARBA" id="ARBA00022741"/>
    </source>
</evidence>
<evidence type="ECO:0000256" key="3">
    <source>
        <dbReference type="ARBA" id="ARBA00022679"/>
    </source>
</evidence>
<keyword evidence="3" id="KW-0808">Transferase</keyword>
<evidence type="ECO:0000256" key="2">
    <source>
        <dbReference type="ARBA" id="ARBA00022527"/>
    </source>
</evidence>
<dbReference type="GO" id="GO:0005524">
    <property type="term" value="F:ATP binding"/>
    <property type="evidence" value="ECO:0007669"/>
    <property type="project" value="UniProtKB-UniRule"/>
</dbReference>
<dbReference type="EC" id="2.7.11.1" evidence="1"/>
<evidence type="ECO:0000256" key="8">
    <source>
        <dbReference type="ARBA" id="ARBA00048679"/>
    </source>
</evidence>
<comment type="caution">
    <text evidence="12">The sequence shown here is derived from an EMBL/GenBank/DDBJ whole genome shotgun (WGS) entry which is preliminary data.</text>
</comment>
<proteinExistence type="inferred from homology"/>
<dbReference type="GO" id="GO:0005829">
    <property type="term" value="C:cytosol"/>
    <property type="evidence" value="ECO:0007669"/>
    <property type="project" value="TreeGrafter"/>
</dbReference>
<evidence type="ECO:0000256" key="6">
    <source>
        <dbReference type="ARBA" id="ARBA00022840"/>
    </source>
</evidence>
<dbReference type="Proteomes" id="UP001157974">
    <property type="component" value="Unassembled WGS sequence"/>
</dbReference>
<keyword evidence="6 9" id="KW-0067">ATP-binding</keyword>
<dbReference type="FunFam" id="3.30.200.20:FF:000088">
    <property type="entry name" value="Casein kinase II subunit alpha"/>
    <property type="match status" value="1"/>
</dbReference>
<feature type="domain" description="Protein kinase" evidence="11">
    <location>
        <begin position="35"/>
        <end position="320"/>
    </location>
</feature>
<dbReference type="InterPro" id="IPR017441">
    <property type="entry name" value="Protein_kinase_ATP_BS"/>
</dbReference>
<keyword evidence="2 10" id="KW-0723">Serine/threonine-protein kinase</keyword>
<dbReference type="AlphaFoldDB" id="A0AAV8UNH6"/>
<dbReference type="PANTHER" id="PTHR24054:SF0">
    <property type="entry name" value="CASEIN KINASE II SUBUNIT ALPHA"/>
    <property type="match status" value="1"/>
</dbReference>
<keyword evidence="13" id="KW-1185">Reference proteome</keyword>
<keyword evidence="5" id="KW-0418">Kinase</keyword>
<evidence type="ECO:0000313" key="12">
    <source>
        <dbReference type="EMBL" id="KAJ8904056.1"/>
    </source>
</evidence>
<keyword evidence="4 9" id="KW-0547">Nucleotide-binding</keyword>
<dbReference type="GO" id="GO:0004674">
    <property type="term" value="F:protein serine/threonine kinase activity"/>
    <property type="evidence" value="ECO:0007669"/>
    <property type="project" value="UniProtKB-KW"/>
</dbReference>
<dbReference type="PROSITE" id="PS50011">
    <property type="entry name" value="PROTEIN_KINASE_DOM"/>
    <property type="match status" value="1"/>
</dbReference>
<dbReference type="PANTHER" id="PTHR24054">
    <property type="entry name" value="CASEIN KINASE II SUBUNIT ALPHA"/>
    <property type="match status" value="1"/>
</dbReference>
<dbReference type="SMART" id="SM00220">
    <property type="entry name" value="S_TKc"/>
    <property type="match status" value="1"/>
</dbReference>
<dbReference type="FunFam" id="1.10.510.10:FF:000059">
    <property type="entry name" value="Casein kinase II subunit alpha"/>
    <property type="match status" value="1"/>
</dbReference>
<comment type="catalytic activity">
    <reaction evidence="7">
        <text>L-threonyl-[protein] + ATP = O-phospho-L-threonyl-[protein] + ADP + H(+)</text>
        <dbReference type="Rhea" id="RHEA:46608"/>
        <dbReference type="Rhea" id="RHEA-COMP:11060"/>
        <dbReference type="Rhea" id="RHEA-COMP:11605"/>
        <dbReference type="ChEBI" id="CHEBI:15378"/>
        <dbReference type="ChEBI" id="CHEBI:30013"/>
        <dbReference type="ChEBI" id="CHEBI:30616"/>
        <dbReference type="ChEBI" id="CHEBI:61977"/>
        <dbReference type="ChEBI" id="CHEBI:456216"/>
        <dbReference type="EC" id="2.7.11.1"/>
    </reaction>
</comment>
<evidence type="ECO:0000256" key="10">
    <source>
        <dbReference type="RuleBase" id="RU000304"/>
    </source>
</evidence>
<dbReference type="InterPro" id="IPR045216">
    <property type="entry name" value="CK2_alpha"/>
</dbReference>
<accession>A0AAV8UNH6</accession>
<comment type="similarity">
    <text evidence="10">Belongs to the protein kinase superfamily.</text>
</comment>
<evidence type="ECO:0000256" key="9">
    <source>
        <dbReference type="PROSITE-ProRule" id="PRU10141"/>
    </source>
</evidence>
<dbReference type="InterPro" id="IPR000719">
    <property type="entry name" value="Prot_kinase_dom"/>
</dbReference>
<dbReference type="PROSITE" id="PS00108">
    <property type="entry name" value="PROTEIN_KINASE_ST"/>
    <property type="match status" value="1"/>
</dbReference>
<dbReference type="GO" id="GO:0005634">
    <property type="term" value="C:nucleus"/>
    <property type="evidence" value="ECO:0007669"/>
    <property type="project" value="TreeGrafter"/>
</dbReference>
<dbReference type="Gene3D" id="3.30.200.20">
    <property type="entry name" value="Phosphorylase Kinase, domain 1"/>
    <property type="match status" value="2"/>
</dbReference>
<dbReference type="Gene3D" id="1.10.510.10">
    <property type="entry name" value="Transferase(Phosphotransferase) domain 1"/>
    <property type="match status" value="1"/>
</dbReference>
<evidence type="ECO:0000256" key="5">
    <source>
        <dbReference type="ARBA" id="ARBA00022777"/>
    </source>
</evidence>
<sequence>MTSVAKVYRDVNVERPPTFWDYEKIEIKWGGQDQYDAVQKVGRGKYSDVFEAVNCLNRKKCIIKVLKPVKPRKIRREISILTTLFGGPNVVKLLDVCLDPDSKVPSLIFEHVNNSDHKQFFSTFTIDDVRFYIQESLRAVDYAHANGVIHRDLKPGNIMFDLSKRKLRVIDWGLAEYYFPHKEFNVRVASTYFKPPELLIDLQDYDYSLDIWSLGCVLAGIIFMKEPMFKGRNNQDQLRQIAKVMGTDELFQYMKKYGIVLDDEFMDLIGEHPKQPWSNFVTSKNIHLVTPSSLDLLSKMLRYDHATRLTAQEAMEHPFFTKVDDSEDEGCYPGAT</sequence>
<reference evidence="12 13" key="1">
    <citation type="journal article" date="2023" name="Nat. Commun.">
        <title>Origin of minicircular mitochondrial genomes in red algae.</title>
        <authorList>
            <person name="Lee Y."/>
            <person name="Cho C.H."/>
            <person name="Lee Y.M."/>
            <person name="Park S.I."/>
            <person name="Yang J.H."/>
            <person name="West J.A."/>
            <person name="Bhattacharya D."/>
            <person name="Yoon H.S."/>
        </authorList>
    </citation>
    <scope>NUCLEOTIDE SEQUENCE [LARGE SCALE GENOMIC DNA]</scope>
    <source>
        <strain evidence="12 13">CCMP1338</strain>
        <tissue evidence="12">Whole cell</tissue>
    </source>
</reference>
<evidence type="ECO:0000259" key="11">
    <source>
        <dbReference type="PROSITE" id="PS50011"/>
    </source>
</evidence>
<dbReference type="Pfam" id="PF00069">
    <property type="entry name" value="Pkinase"/>
    <property type="match status" value="1"/>
</dbReference>
<name>A0AAV8UNH6_9RHOD</name>
<evidence type="ECO:0000256" key="1">
    <source>
        <dbReference type="ARBA" id="ARBA00012513"/>
    </source>
</evidence>
<evidence type="ECO:0000313" key="13">
    <source>
        <dbReference type="Proteomes" id="UP001157974"/>
    </source>
</evidence>
<dbReference type="CDD" id="cd14132">
    <property type="entry name" value="STKc_CK2_alpha"/>
    <property type="match status" value="1"/>
</dbReference>
<evidence type="ECO:0000256" key="7">
    <source>
        <dbReference type="ARBA" id="ARBA00047899"/>
    </source>
</evidence>
<dbReference type="InterPro" id="IPR008271">
    <property type="entry name" value="Ser/Thr_kinase_AS"/>
</dbReference>
<dbReference type="EMBL" id="JAMWBK010000006">
    <property type="protein sequence ID" value="KAJ8904056.1"/>
    <property type="molecule type" value="Genomic_DNA"/>
</dbReference>
<dbReference type="PROSITE" id="PS00107">
    <property type="entry name" value="PROTEIN_KINASE_ATP"/>
    <property type="match status" value="1"/>
</dbReference>
<dbReference type="SUPFAM" id="SSF56112">
    <property type="entry name" value="Protein kinase-like (PK-like)"/>
    <property type="match status" value="1"/>
</dbReference>
<protein>
    <recommendedName>
        <fullName evidence="1">non-specific serine/threonine protein kinase</fullName>
        <ecNumber evidence="1">2.7.11.1</ecNumber>
    </recommendedName>
</protein>
<dbReference type="GO" id="GO:0005956">
    <property type="term" value="C:protein kinase CK2 complex"/>
    <property type="evidence" value="ECO:0007669"/>
    <property type="project" value="TreeGrafter"/>
</dbReference>
<gene>
    <name evidence="12" type="ORF">NDN08_000586</name>
</gene>
<organism evidence="12 13">
    <name type="scientific">Rhodosorus marinus</name>
    <dbReference type="NCBI Taxonomy" id="101924"/>
    <lineage>
        <taxon>Eukaryota</taxon>
        <taxon>Rhodophyta</taxon>
        <taxon>Stylonematophyceae</taxon>
        <taxon>Stylonematales</taxon>
        <taxon>Stylonemataceae</taxon>
        <taxon>Rhodosorus</taxon>
    </lineage>
</organism>
<dbReference type="GO" id="GO:0051726">
    <property type="term" value="P:regulation of cell cycle"/>
    <property type="evidence" value="ECO:0007669"/>
    <property type="project" value="TreeGrafter"/>
</dbReference>
<comment type="catalytic activity">
    <reaction evidence="8">
        <text>L-seryl-[protein] + ATP = O-phospho-L-seryl-[protein] + ADP + H(+)</text>
        <dbReference type="Rhea" id="RHEA:17989"/>
        <dbReference type="Rhea" id="RHEA-COMP:9863"/>
        <dbReference type="Rhea" id="RHEA-COMP:11604"/>
        <dbReference type="ChEBI" id="CHEBI:15378"/>
        <dbReference type="ChEBI" id="CHEBI:29999"/>
        <dbReference type="ChEBI" id="CHEBI:30616"/>
        <dbReference type="ChEBI" id="CHEBI:83421"/>
        <dbReference type="ChEBI" id="CHEBI:456216"/>
        <dbReference type="EC" id="2.7.11.1"/>
    </reaction>
</comment>
<feature type="binding site" evidence="9">
    <location>
        <position position="64"/>
    </location>
    <ligand>
        <name>ATP</name>
        <dbReference type="ChEBI" id="CHEBI:30616"/>
    </ligand>
</feature>